<dbReference type="PRINTS" id="PR00081">
    <property type="entry name" value="GDHRDH"/>
</dbReference>
<feature type="region of interest" description="Disordered" evidence="3">
    <location>
        <begin position="292"/>
        <end position="314"/>
    </location>
</feature>
<evidence type="ECO:0000256" key="2">
    <source>
        <dbReference type="ARBA" id="ARBA00023002"/>
    </source>
</evidence>
<dbReference type="PANTHER" id="PTHR43180">
    <property type="entry name" value="3-OXOACYL-(ACYL-CARRIER-PROTEIN) REDUCTASE (AFU_ORTHOLOGUE AFUA_6G11210)"/>
    <property type="match status" value="1"/>
</dbReference>
<dbReference type="InterPro" id="IPR002347">
    <property type="entry name" value="SDR_fam"/>
</dbReference>
<dbReference type="Pfam" id="PF00106">
    <property type="entry name" value="adh_short"/>
    <property type="match status" value="1"/>
</dbReference>
<evidence type="ECO:0000256" key="1">
    <source>
        <dbReference type="ARBA" id="ARBA00006484"/>
    </source>
</evidence>
<reference evidence="4 5" key="1">
    <citation type="submission" date="2024-02" db="EMBL/GenBank/DDBJ databases">
        <title>De novo assembly and annotation of 12 fungi associated with fruit tree decline syndrome in Ontario, Canada.</title>
        <authorList>
            <person name="Sulman M."/>
            <person name="Ellouze W."/>
            <person name="Ilyukhin E."/>
        </authorList>
    </citation>
    <scope>NUCLEOTIDE SEQUENCE [LARGE SCALE GENOMIC DNA]</scope>
    <source>
        <strain evidence="4 5">M169</strain>
    </source>
</reference>
<feature type="compositionally biased region" description="Basic and acidic residues" evidence="3">
    <location>
        <begin position="303"/>
        <end position="314"/>
    </location>
</feature>
<dbReference type="InterPro" id="IPR036291">
    <property type="entry name" value="NAD(P)-bd_dom_sf"/>
</dbReference>
<comment type="similarity">
    <text evidence="1">Belongs to the short-chain dehydrogenases/reductases (SDR) family.</text>
</comment>
<sequence length="314" mass="34135">MEDFTINKEDLNGLSGKVVVITGGSSGIGLATTSLLLELGASVVVGDQNPLPEALLAQHGPRLTHVTTDVSDWSSLRSLFNAAVAQHNKVDHVFASAGIPGYRTDYLGEILDPETGELQEPSAATFDINLRGSINTAYLGIYHMRHQSPAEGSIVLTASASAFLRFRNTEYTAAKHGTLGFVRGLVPALTDDPSNIRINCISPSWTRTGMLPSNAFDHVGYGGQMQDAEVVARSVVLLMADQKRHGQNIYSRQGRFWEVDDAFMKLAKEIVGEVDEDVVLRAILKRRAEELALESQKAEEEEQAKTANEEQTKA</sequence>
<dbReference type="PANTHER" id="PTHR43180:SF10">
    <property type="entry name" value="NAD(P)-BINDING PROTEIN"/>
    <property type="match status" value="1"/>
</dbReference>
<evidence type="ECO:0000313" key="5">
    <source>
        <dbReference type="Proteomes" id="UP001430848"/>
    </source>
</evidence>
<dbReference type="SUPFAM" id="SSF51735">
    <property type="entry name" value="NAD(P)-binding Rossmann-fold domains"/>
    <property type="match status" value="1"/>
</dbReference>
<keyword evidence="5" id="KW-1185">Reference proteome</keyword>
<evidence type="ECO:0000256" key="3">
    <source>
        <dbReference type="SAM" id="MobiDB-lite"/>
    </source>
</evidence>
<evidence type="ECO:0000313" key="4">
    <source>
        <dbReference type="EMBL" id="KAK7706088.1"/>
    </source>
</evidence>
<gene>
    <name evidence="4" type="ORF">SLS63_014029</name>
</gene>
<keyword evidence="2" id="KW-0560">Oxidoreductase</keyword>
<organism evidence="4 5">
    <name type="scientific">Diaporthe eres</name>
    <name type="common">Phomopsis oblonga</name>
    <dbReference type="NCBI Taxonomy" id="83184"/>
    <lineage>
        <taxon>Eukaryota</taxon>
        <taxon>Fungi</taxon>
        <taxon>Dikarya</taxon>
        <taxon>Ascomycota</taxon>
        <taxon>Pezizomycotina</taxon>
        <taxon>Sordariomycetes</taxon>
        <taxon>Sordariomycetidae</taxon>
        <taxon>Diaporthales</taxon>
        <taxon>Diaporthaceae</taxon>
        <taxon>Diaporthe</taxon>
        <taxon>Diaporthe eres species complex</taxon>
    </lineage>
</organism>
<protein>
    <submittedName>
        <fullName evidence="4">Secondary metabolism biosynthetic enzyme</fullName>
    </submittedName>
</protein>
<name>A0ABR1NLU2_DIAER</name>
<accession>A0ABR1NLU2</accession>
<dbReference type="Proteomes" id="UP001430848">
    <property type="component" value="Unassembled WGS sequence"/>
</dbReference>
<dbReference type="EMBL" id="JAKNSF020000225">
    <property type="protein sequence ID" value="KAK7706088.1"/>
    <property type="molecule type" value="Genomic_DNA"/>
</dbReference>
<proteinExistence type="inferred from homology"/>
<comment type="caution">
    <text evidence="4">The sequence shown here is derived from an EMBL/GenBank/DDBJ whole genome shotgun (WGS) entry which is preliminary data.</text>
</comment>
<dbReference type="Gene3D" id="3.40.50.720">
    <property type="entry name" value="NAD(P)-binding Rossmann-like Domain"/>
    <property type="match status" value="1"/>
</dbReference>